<keyword evidence="3" id="KW-1185">Reference proteome</keyword>
<reference evidence="2" key="1">
    <citation type="submission" date="2023-07" db="EMBL/GenBank/DDBJ databases">
        <authorList>
            <consortium name="CYATHOMIX"/>
        </authorList>
    </citation>
    <scope>NUCLEOTIDE SEQUENCE</scope>
    <source>
        <strain evidence="2">N/A</strain>
    </source>
</reference>
<comment type="caution">
    <text evidence="2">The sequence shown here is derived from an EMBL/GenBank/DDBJ whole genome shotgun (WGS) entry which is preliminary data.</text>
</comment>
<name>A0AA36MAS5_CYLNA</name>
<keyword evidence="1" id="KW-1133">Transmembrane helix</keyword>
<proteinExistence type="predicted"/>
<keyword evidence="1" id="KW-0812">Transmembrane</keyword>
<feature type="transmembrane region" description="Helical" evidence="1">
    <location>
        <begin position="59"/>
        <end position="81"/>
    </location>
</feature>
<organism evidence="2 3">
    <name type="scientific">Cylicocyclus nassatus</name>
    <name type="common">Nematode worm</name>
    <dbReference type="NCBI Taxonomy" id="53992"/>
    <lineage>
        <taxon>Eukaryota</taxon>
        <taxon>Metazoa</taxon>
        <taxon>Ecdysozoa</taxon>
        <taxon>Nematoda</taxon>
        <taxon>Chromadorea</taxon>
        <taxon>Rhabditida</taxon>
        <taxon>Rhabditina</taxon>
        <taxon>Rhabditomorpha</taxon>
        <taxon>Strongyloidea</taxon>
        <taxon>Strongylidae</taxon>
        <taxon>Cylicocyclus</taxon>
    </lineage>
</organism>
<dbReference type="EMBL" id="CATQJL010000316">
    <property type="protein sequence ID" value="CAJ0605121.1"/>
    <property type="molecule type" value="Genomic_DNA"/>
</dbReference>
<evidence type="ECO:0000256" key="1">
    <source>
        <dbReference type="SAM" id="Phobius"/>
    </source>
</evidence>
<protein>
    <submittedName>
        <fullName evidence="2">Uncharacterized protein</fullName>
    </submittedName>
</protein>
<accession>A0AA36MAS5</accession>
<evidence type="ECO:0000313" key="2">
    <source>
        <dbReference type="EMBL" id="CAJ0605121.1"/>
    </source>
</evidence>
<dbReference type="AlphaFoldDB" id="A0AA36MAS5"/>
<sequence>MYQKYPVPQNHNNSASRFKKYGKSATSVNSCSPEFSLGTQQSTLGLQPKTNRIGTMMKWMGVLFFLLLICGSAITTVITLLKTPESKTFNGTVITFAMFSGDKKTKTLTFPEVINNGPDCSLEMNKNNSRKAIKAMEEMNYRYNFILYGTAANTSSPESANAALKQLESIKPNSEKQCNLTSVIAEFKRLRNGTQNCLIYNLPCQYQYDRDDPVRKMFVQELSKVKQRVMLVSLTANASKVKETFELGDSFNIVGMEETDLSSKIASFCASVSLQVHVLSKCCGEQQYFANISTKKALYF</sequence>
<evidence type="ECO:0000313" key="3">
    <source>
        <dbReference type="Proteomes" id="UP001176961"/>
    </source>
</evidence>
<keyword evidence="1" id="KW-0472">Membrane</keyword>
<gene>
    <name evidence="2" type="ORF">CYNAS_LOCUS17104</name>
</gene>
<dbReference type="Proteomes" id="UP001176961">
    <property type="component" value="Unassembled WGS sequence"/>
</dbReference>